<dbReference type="EMBL" id="MU004326">
    <property type="protein sequence ID" value="KAF2657315.1"/>
    <property type="molecule type" value="Genomic_DNA"/>
</dbReference>
<proteinExistence type="predicted"/>
<evidence type="ECO:0000313" key="3">
    <source>
        <dbReference type="Proteomes" id="UP000799324"/>
    </source>
</evidence>
<accession>A0A6A6TBG4</accession>
<dbReference type="OrthoDB" id="5238236at2759"/>
<gene>
    <name evidence="2" type="ORF">K491DRAFT_626735</name>
</gene>
<reference evidence="2" key="1">
    <citation type="journal article" date="2020" name="Stud. Mycol.">
        <title>101 Dothideomycetes genomes: a test case for predicting lifestyles and emergence of pathogens.</title>
        <authorList>
            <person name="Haridas S."/>
            <person name="Albert R."/>
            <person name="Binder M."/>
            <person name="Bloem J."/>
            <person name="Labutti K."/>
            <person name="Salamov A."/>
            <person name="Andreopoulos B."/>
            <person name="Baker S."/>
            <person name="Barry K."/>
            <person name="Bills G."/>
            <person name="Bluhm B."/>
            <person name="Cannon C."/>
            <person name="Castanera R."/>
            <person name="Culley D."/>
            <person name="Daum C."/>
            <person name="Ezra D."/>
            <person name="Gonzalez J."/>
            <person name="Henrissat B."/>
            <person name="Kuo A."/>
            <person name="Liang C."/>
            <person name="Lipzen A."/>
            <person name="Lutzoni F."/>
            <person name="Magnuson J."/>
            <person name="Mondo S."/>
            <person name="Nolan M."/>
            <person name="Ohm R."/>
            <person name="Pangilinan J."/>
            <person name="Park H.-J."/>
            <person name="Ramirez L."/>
            <person name="Alfaro M."/>
            <person name="Sun H."/>
            <person name="Tritt A."/>
            <person name="Yoshinaga Y."/>
            <person name="Zwiers L.-H."/>
            <person name="Turgeon B."/>
            <person name="Goodwin S."/>
            <person name="Spatafora J."/>
            <person name="Crous P."/>
            <person name="Grigoriev I."/>
        </authorList>
    </citation>
    <scope>NUCLEOTIDE SEQUENCE</scope>
    <source>
        <strain evidence="2">CBS 122681</strain>
    </source>
</reference>
<organism evidence="2 3">
    <name type="scientific">Lophiostoma macrostomum CBS 122681</name>
    <dbReference type="NCBI Taxonomy" id="1314788"/>
    <lineage>
        <taxon>Eukaryota</taxon>
        <taxon>Fungi</taxon>
        <taxon>Dikarya</taxon>
        <taxon>Ascomycota</taxon>
        <taxon>Pezizomycotina</taxon>
        <taxon>Dothideomycetes</taxon>
        <taxon>Pleosporomycetidae</taxon>
        <taxon>Pleosporales</taxon>
        <taxon>Lophiostomataceae</taxon>
        <taxon>Lophiostoma</taxon>
    </lineage>
</organism>
<evidence type="ECO:0000313" key="2">
    <source>
        <dbReference type="EMBL" id="KAF2657315.1"/>
    </source>
</evidence>
<feature type="domain" description="DUF6604" evidence="1">
    <location>
        <begin position="15"/>
        <end position="291"/>
    </location>
</feature>
<dbReference type="PANTHER" id="PTHR38795">
    <property type="entry name" value="DUF6604 DOMAIN-CONTAINING PROTEIN"/>
    <property type="match status" value="1"/>
</dbReference>
<dbReference type="AlphaFoldDB" id="A0A6A6TBG4"/>
<sequence>MDYYKHQEFPQTYIRCKTYTEQFADWLVKTAAKREIERAKIFELNAQNEASVRPAKNKRRKKYKVPVNGFVSLAEDIVKDTQATGVVPDGLKMGLMDLDDAIRYRKEVTQWYRCQSKADEQHPYFTAKLVQIKNLFLSLNSLFKGAKQEHDIDEEPVHIFVDFSASEPDSNINVPPLRTDVKLDVPDMEMDAGDTVLPKDGELPCTSDKTCQRADRTRHDSGISTVVTLSPFELAMERRFLVLCFLYDLNRIRQTVRQTWLDYENHVIGAITAAQITDIAQGVVQRDVNALMEGLDGSSNSSVVEIIETLYASLSPLPDTPGADNLPHELLEQEFKIADLLCISGIRHMDEYQKILASTSTSPHPKQFKEELPFIPFLLFFDRVRTKKLDPPVYDNFTRSMISSKTGSEPWLPFGLQIVMDVARTLREDPWGIFQEVTESSIRISKLLRNHCDYEDDMWKAGIKPEYMTVGVTKFSDIFLGPAAQIINWLNAVLEKDKQKPEGEVGFDACDFISAYPVLGGMVLYHFHKLYHTLGIQKT</sequence>
<dbReference type="InterPro" id="IPR046539">
    <property type="entry name" value="DUF6604"/>
</dbReference>
<feature type="non-terminal residue" evidence="2">
    <location>
        <position position="539"/>
    </location>
</feature>
<name>A0A6A6TBG4_9PLEO</name>
<keyword evidence="3" id="KW-1185">Reference proteome</keyword>
<protein>
    <recommendedName>
        <fullName evidence="1">DUF6604 domain-containing protein</fullName>
    </recommendedName>
</protein>
<dbReference type="PANTHER" id="PTHR38795:SF1">
    <property type="entry name" value="DUF6604 DOMAIN-CONTAINING PROTEIN"/>
    <property type="match status" value="1"/>
</dbReference>
<dbReference type="Pfam" id="PF20253">
    <property type="entry name" value="DUF6604"/>
    <property type="match status" value="1"/>
</dbReference>
<dbReference type="Proteomes" id="UP000799324">
    <property type="component" value="Unassembled WGS sequence"/>
</dbReference>
<evidence type="ECO:0000259" key="1">
    <source>
        <dbReference type="Pfam" id="PF20253"/>
    </source>
</evidence>